<comment type="similarity">
    <text evidence="5">Belongs to the CitG/MdcB family.</text>
</comment>
<evidence type="ECO:0000256" key="4">
    <source>
        <dbReference type="ARBA" id="ARBA00022840"/>
    </source>
</evidence>
<keyword evidence="4 5" id="KW-0067">ATP-binding</keyword>
<evidence type="ECO:0000256" key="1">
    <source>
        <dbReference type="ARBA" id="ARBA00001210"/>
    </source>
</evidence>
<dbReference type="RefSeq" id="WP_036191373.1">
    <property type="nucleotide sequence ID" value="NZ_JMQN01000057.1"/>
</dbReference>
<dbReference type="NCBIfam" id="NF002315">
    <property type="entry name" value="PRK01237.1"/>
    <property type="match status" value="1"/>
</dbReference>
<dbReference type="GO" id="GO:0005524">
    <property type="term" value="F:ATP binding"/>
    <property type="evidence" value="ECO:0007669"/>
    <property type="project" value="UniProtKB-KW"/>
</dbReference>
<proteinExistence type="inferred from homology"/>
<dbReference type="HAMAP" id="MF_01883">
    <property type="entry name" value="MdcB"/>
    <property type="match status" value="1"/>
</dbReference>
<dbReference type="GO" id="GO:0016757">
    <property type="term" value="F:glycosyltransferase activity"/>
    <property type="evidence" value="ECO:0007669"/>
    <property type="project" value="UniProtKB-KW"/>
</dbReference>
<keyword evidence="2 5" id="KW-0808">Transferase</keyword>
<dbReference type="Pfam" id="PF01874">
    <property type="entry name" value="CitG"/>
    <property type="match status" value="1"/>
</dbReference>
<dbReference type="Gene3D" id="1.10.4200.10">
    <property type="entry name" value="Triphosphoribosyl-dephospho-CoA protein"/>
    <property type="match status" value="2"/>
</dbReference>
<reference evidence="6 7" key="1">
    <citation type="submission" date="2014-04" db="EMBL/GenBank/DDBJ databases">
        <title>Marinobacterium kochiensis sp. nov., isolated from sediment sample collected from Kochi backwaters in Kerala, India.</title>
        <authorList>
            <person name="Singh A."/>
            <person name="Pinnaka A.K."/>
        </authorList>
    </citation>
    <scope>NUCLEOTIDE SEQUENCE [LARGE SCALE GENOMIC DNA]</scope>
    <source>
        <strain evidence="6 7">AK27</strain>
    </source>
</reference>
<dbReference type="PANTHER" id="PTHR30201:SF2">
    <property type="entry name" value="2-(5''-TRIPHOSPHORIBOSYL)-3'-DEPHOSPHOCOENZYME-A SYNTHASE"/>
    <property type="match status" value="1"/>
</dbReference>
<accession>A0A081FUD8</accession>
<name>A0A081FUD8_9GAMM</name>
<evidence type="ECO:0000256" key="3">
    <source>
        <dbReference type="ARBA" id="ARBA00022741"/>
    </source>
</evidence>
<comment type="function">
    <text evidence="5">Involved in the formation of 2-(5''-phosphoribosyl)-3'-dephosphocoenzyme-A, the prosthetic group of the acyl-carrier protein of the malonate decarboxylase.</text>
</comment>
<dbReference type="PATRIC" id="fig|1232683.4.peg.3745"/>
<evidence type="ECO:0000313" key="7">
    <source>
        <dbReference type="Proteomes" id="UP000028252"/>
    </source>
</evidence>
<dbReference type="eggNOG" id="COG1767">
    <property type="taxonomic scope" value="Bacteria"/>
</dbReference>
<evidence type="ECO:0000256" key="2">
    <source>
        <dbReference type="ARBA" id="ARBA00022679"/>
    </source>
</evidence>
<sequence length="290" mass="30565">MSTIEKRYNYAPTAWSSHAAYLGELATWALEQEARLSPKPALVDSRGDGAHSDMNLALMLSSARCLEPWFARMAEAALTISSDAELRECIGRLGREAEAEMLSVTDGINTHRGAIWALGLIVTAAATVGDSEADLFNRTAQLARLPDPSAPAAKTVSNGEKVAREFRLPGAREQAQQGFPHLHQMSLPTLRKSRANGDVESVAQLNALLSIMTALTDTCVLSRAGLAGLSAMQQGAAAVLKAGGCGSFAGRRALAQLESQLLSLNASAGGAADLLAATLLVDRLFPDAIR</sequence>
<dbReference type="STRING" id="1232683.ADIMK_3804"/>
<gene>
    <name evidence="5" type="primary">mdcB</name>
    <name evidence="6" type="ORF">ADIMK_3804</name>
</gene>
<dbReference type="AlphaFoldDB" id="A0A081FUD8"/>
<comment type="catalytic activity">
    <reaction evidence="1 5">
        <text>3'-dephospho-CoA + ATP = 2'-(5''-triphospho-alpha-D-ribosyl)-3'-dephospho-CoA + adenine</text>
        <dbReference type="Rhea" id="RHEA:15117"/>
        <dbReference type="ChEBI" id="CHEBI:16708"/>
        <dbReference type="ChEBI" id="CHEBI:30616"/>
        <dbReference type="ChEBI" id="CHEBI:57328"/>
        <dbReference type="ChEBI" id="CHEBI:61378"/>
        <dbReference type="EC" id="2.4.2.52"/>
    </reaction>
</comment>
<dbReference type="OrthoDB" id="114886at2"/>
<keyword evidence="6" id="KW-0328">Glycosyltransferase</keyword>
<evidence type="ECO:0000313" key="6">
    <source>
        <dbReference type="EMBL" id="KEA62143.1"/>
    </source>
</evidence>
<dbReference type="GO" id="GO:0046917">
    <property type="term" value="F:triphosphoribosyl-dephospho-CoA synthase activity"/>
    <property type="evidence" value="ECO:0007669"/>
    <property type="project" value="UniProtKB-UniRule"/>
</dbReference>
<dbReference type="EMBL" id="JMQN01000057">
    <property type="protein sequence ID" value="KEA62143.1"/>
    <property type="molecule type" value="Genomic_DNA"/>
</dbReference>
<dbReference type="EC" id="2.4.2.52" evidence="5"/>
<keyword evidence="3 5" id="KW-0547">Nucleotide-binding</keyword>
<protein>
    <recommendedName>
        <fullName evidence="5">Probable 2-(5''-triphosphoribosyl)-3'-dephosphocoenzyme-A synthase</fullName>
        <shortName evidence="5">2-(5''-triphosphoribosyl)-3'-dephospho-CoA synthase</shortName>
        <ecNumber evidence="5">2.4.2.52</ecNumber>
    </recommendedName>
</protein>
<dbReference type="InterPro" id="IPR017555">
    <property type="entry name" value="TriPribosyl-deP-CoA_syn"/>
</dbReference>
<evidence type="ECO:0000256" key="5">
    <source>
        <dbReference type="HAMAP-Rule" id="MF_01883"/>
    </source>
</evidence>
<comment type="caution">
    <text evidence="6">The sequence shown here is derived from an EMBL/GenBank/DDBJ whole genome shotgun (WGS) entry which is preliminary data.</text>
</comment>
<organism evidence="6 7">
    <name type="scientific">Marinobacterium lacunae</name>
    <dbReference type="NCBI Taxonomy" id="1232683"/>
    <lineage>
        <taxon>Bacteria</taxon>
        <taxon>Pseudomonadati</taxon>
        <taxon>Pseudomonadota</taxon>
        <taxon>Gammaproteobacteria</taxon>
        <taxon>Oceanospirillales</taxon>
        <taxon>Oceanospirillaceae</taxon>
        <taxon>Marinobacterium</taxon>
    </lineage>
</organism>
<keyword evidence="7" id="KW-1185">Reference proteome</keyword>
<dbReference type="NCBIfam" id="TIGR03132">
    <property type="entry name" value="malonate_mdcB"/>
    <property type="match status" value="1"/>
</dbReference>
<dbReference type="GO" id="GO:0051191">
    <property type="term" value="P:prosthetic group biosynthetic process"/>
    <property type="evidence" value="ECO:0007669"/>
    <property type="project" value="TreeGrafter"/>
</dbReference>
<dbReference type="Proteomes" id="UP000028252">
    <property type="component" value="Unassembled WGS sequence"/>
</dbReference>
<dbReference type="InterPro" id="IPR002736">
    <property type="entry name" value="CitG"/>
</dbReference>
<dbReference type="PANTHER" id="PTHR30201">
    <property type="entry name" value="TRIPHOSPHORIBOSYL-DEPHOSPHO-COA SYNTHASE"/>
    <property type="match status" value="1"/>
</dbReference>